<dbReference type="InterPro" id="IPR015943">
    <property type="entry name" value="WD40/YVTN_repeat-like_dom_sf"/>
</dbReference>
<dbReference type="InterPro" id="IPR001841">
    <property type="entry name" value="Znf_RING"/>
</dbReference>
<dbReference type="EC" id="2.3.2.27" evidence="4"/>
<evidence type="ECO:0000256" key="10">
    <source>
        <dbReference type="ARBA" id="ARBA00022786"/>
    </source>
</evidence>
<name>A0A2H9ZY87_9ASPA</name>
<evidence type="ECO:0000259" key="17">
    <source>
        <dbReference type="PROSITE" id="PS50089"/>
    </source>
</evidence>
<dbReference type="GO" id="GO:0061630">
    <property type="term" value="F:ubiquitin protein ligase activity"/>
    <property type="evidence" value="ECO:0007669"/>
    <property type="project" value="UniProtKB-EC"/>
</dbReference>
<evidence type="ECO:0000256" key="13">
    <source>
        <dbReference type="ARBA" id="ARBA00034306"/>
    </source>
</evidence>
<evidence type="ECO:0000256" key="4">
    <source>
        <dbReference type="ARBA" id="ARBA00012483"/>
    </source>
</evidence>
<accession>A0A2H9ZY87</accession>
<evidence type="ECO:0000256" key="1">
    <source>
        <dbReference type="ARBA" id="ARBA00000900"/>
    </source>
</evidence>
<gene>
    <name evidence="18" type="ORF">AXF42_Ash020640</name>
</gene>
<dbReference type="GO" id="GO:0008270">
    <property type="term" value="F:zinc ion binding"/>
    <property type="evidence" value="ECO:0007669"/>
    <property type="project" value="UniProtKB-KW"/>
</dbReference>
<dbReference type="InterPro" id="IPR056527">
    <property type="entry name" value="WD40_RFWD3"/>
</dbReference>
<dbReference type="GO" id="GO:0005737">
    <property type="term" value="C:cytoplasm"/>
    <property type="evidence" value="ECO:0007669"/>
    <property type="project" value="UniProtKB-SubCell"/>
</dbReference>
<dbReference type="EMBL" id="KZ452735">
    <property type="protein sequence ID" value="PKA48243.1"/>
    <property type="molecule type" value="Genomic_DNA"/>
</dbReference>
<evidence type="ECO:0000313" key="19">
    <source>
        <dbReference type="Proteomes" id="UP000236161"/>
    </source>
</evidence>
<protein>
    <recommendedName>
        <fullName evidence="4">RING-type E3 ubiquitin transferase</fullName>
        <ecNumber evidence="4">2.3.2.27</ecNumber>
    </recommendedName>
</protein>
<comment type="catalytic activity">
    <reaction evidence="1">
        <text>S-ubiquitinyl-[E2 ubiquitin-conjugating enzyme]-L-cysteine + [acceptor protein]-L-lysine = [E2 ubiquitin-conjugating enzyme]-L-cysteine + N(6)-ubiquitinyl-[acceptor protein]-L-lysine.</text>
        <dbReference type="EC" id="2.3.2.27"/>
    </reaction>
</comment>
<keyword evidence="6" id="KW-0853">WD repeat</keyword>
<keyword evidence="9" id="KW-0227">DNA damage</keyword>
<keyword evidence="8" id="KW-0677">Repeat</keyword>
<dbReference type="GO" id="GO:0016567">
    <property type="term" value="P:protein ubiquitination"/>
    <property type="evidence" value="ECO:0007669"/>
    <property type="project" value="InterPro"/>
</dbReference>
<dbReference type="PANTHER" id="PTHR16047">
    <property type="entry name" value="RFWD3 PROTEIN"/>
    <property type="match status" value="1"/>
</dbReference>
<dbReference type="GO" id="GO:0036297">
    <property type="term" value="P:interstrand cross-link repair"/>
    <property type="evidence" value="ECO:0007669"/>
    <property type="project" value="InterPro"/>
</dbReference>
<evidence type="ECO:0000256" key="8">
    <source>
        <dbReference type="ARBA" id="ARBA00022737"/>
    </source>
</evidence>
<feature type="compositionally biased region" description="Acidic residues" evidence="16">
    <location>
        <begin position="18"/>
        <end position="38"/>
    </location>
</feature>
<feature type="domain" description="RING-type" evidence="17">
    <location>
        <begin position="119"/>
        <end position="155"/>
    </location>
</feature>
<dbReference type="PANTHER" id="PTHR16047:SF7">
    <property type="entry name" value="E3 UBIQUITIN-PROTEIN LIGASE RFWD3"/>
    <property type="match status" value="1"/>
</dbReference>
<keyword evidence="12" id="KW-0539">Nucleus</keyword>
<proteinExistence type="predicted"/>
<sequence>MASRRTASHSGSDRESADGETDEDYDPDDDNYSDEEYAVGEVNRSPVAESPEVEVLEVAYDERDGGEDEVEEDEEVVVVDEAVFEMVGSTSRDRECDDGFSVAEGQRGIGSDPSLLPSCPICFTPWSPDGSHRVCCIPCGHVYGRSCLERWIQECGKNMAKEMLSLRKNNECLKLEKARLLEEINKSKKHSIDREGFKGQKRACLGVAARDTLERKSGHLGEGWFSVPEPVFENRIMPQNFNLDDCSHHRCVLKNEFLVDDARALGIDACSKILIISGKKLGCDGEHVLSKFSLLGQHEREQIPLPSKTGAVRDLCILPSGLVLLASLGKKLSLLSMSSNNLVLSYDLPVPAWSCSGDVNEPYHVYTGLQNGILLMFDIRQTARCLNSVEGLSRFPIHTICSLQQKCGTRKVLTASSVGPCLWDVTSIGERPFLIPEVEDRGICVSLACGSSSSDIVASFRPKILLPNDSLSSQTTLSSSSPAVLAAGKLGCHVSMKRVNETHFQKVDVAGGYVSEVRMSKSAIICTEGNNPLFAYGDESYRGMCIWDLPSFQVHSRHPPHQYPILDLKYSSYAGSGFLGCISENRLQVFTYF</sequence>
<dbReference type="OrthoDB" id="5600418at2759"/>
<feature type="region of interest" description="Disordered" evidence="16">
    <location>
        <begin position="1"/>
        <end position="72"/>
    </location>
</feature>
<keyword evidence="14" id="KW-0862">Zinc</keyword>
<dbReference type="InterPro" id="IPR013083">
    <property type="entry name" value="Znf_RING/FYVE/PHD"/>
</dbReference>
<evidence type="ECO:0000256" key="3">
    <source>
        <dbReference type="ARBA" id="ARBA00004906"/>
    </source>
</evidence>
<dbReference type="Pfam" id="PF23419">
    <property type="entry name" value="WD40_RFWD3"/>
    <property type="match status" value="1"/>
</dbReference>
<keyword evidence="7" id="KW-0808">Transferase</keyword>
<evidence type="ECO:0000256" key="15">
    <source>
        <dbReference type="SAM" id="Coils"/>
    </source>
</evidence>
<dbReference type="STRING" id="1088818.A0A2H9ZY87"/>
<evidence type="ECO:0000256" key="14">
    <source>
        <dbReference type="PROSITE-ProRule" id="PRU00175"/>
    </source>
</evidence>
<keyword evidence="10" id="KW-0833">Ubl conjugation pathway</keyword>
<evidence type="ECO:0000256" key="7">
    <source>
        <dbReference type="ARBA" id="ARBA00022679"/>
    </source>
</evidence>
<dbReference type="PROSITE" id="PS50089">
    <property type="entry name" value="ZF_RING_2"/>
    <property type="match status" value="1"/>
</dbReference>
<dbReference type="SUPFAM" id="SSF57850">
    <property type="entry name" value="RING/U-box"/>
    <property type="match status" value="1"/>
</dbReference>
<comment type="subcellular location">
    <subcellularLocation>
        <location evidence="2">Cytoplasm</location>
    </subcellularLocation>
    <subcellularLocation>
        <location evidence="13">Nucleus</location>
        <location evidence="13">Nuclear body</location>
    </subcellularLocation>
</comment>
<keyword evidence="14" id="KW-0863">Zinc-finger</keyword>
<organism evidence="18 19">
    <name type="scientific">Apostasia shenzhenica</name>
    <dbReference type="NCBI Taxonomy" id="1088818"/>
    <lineage>
        <taxon>Eukaryota</taxon>
        <taxon>Viridiplantae</taxon>
        <taxon>Streptophyta</taxon>
        <taxon>Embryophyta</taxon>
        <taxon>Tracheophyta</taxon>
        <taxon>Spermatophyta</taxon>
        <taxon>Magnoliopsida</taxon>
        <taxon>Liliopsida</taxon>
        <taxon>Asparagales</taxon>
        <taxon>Orchidaceae</taxon>
        <taxon>Apostasioideae</taxon>
        <taxon>Apostasia</taxon>
    </lineage>
</organism>
<evidence type="ECO:0000256" key="6">
    <source>
        <dbReference type="ARBA" id="ARBA00022574"/>
    </source>
</evidence>
<evidence type="ECO:0000256" key="5">
    <source>
        <dbReference type="ARBA" id="ARBA00022490"/>
    </source>
</evidence>
<dbReference type="InterPro" id="IPR037381">
    <property type="entry name" value="RFWD3"/>
</dbReference>
<keyword evidence="5" id="KW-0963">Cytoplasm</keyword>
<keyword evidence="11" id="KW-0234">DNA repair</keyword>
<evidence type="ECO:0000256" key="12">
    <source>
        <dbReference type="ARBA" id="ARBA00023242"/>
    </source>
</evidence>
<evidence type="ECO:0000256" key="2">
    <source>
        <dbReference type="ARBA" id="ARBA00004496"/>
    </source>
</evidence>
<dbReference type="AlphaFoldDB" id="A0A2H9ZY87"/>
<dbReference type="InterPro" id="IPR036322">
    <property type="entry name" value="WD40_repeat_dom_sf"/>
</dbReference>
<evidence type="ECO:0000313" key="18">
    <source>
        <dbReference type="EMBL" id="PKA48243.1"/>
    </source>
</evidence>
<dbReference type="Proteomes" id="UP000236161">
    <property type="component" value="Unassembled WGS sequence"/>
</dbReference>
<reference evidence="18 19" key="1">
    <citation type="journal article" date="2017" name="Nature">
        <title>The Apostasia genome and the evolution of orchids.</title>
        <authorList>
            <person name="Zhang G.Q."/>
            <person name="Liu K.W."/>
            <person name="Li Z."/>
            <person name="Lohaus R."/>
            <person name="Hsiao Y.Y."/>
            <person name="Niu S.C."/>
            <person name="Wang J.Y."/>
            <person name="Lin Y.C."/>
            <person name="Xu Q."/>
            <person name="Chen L.J."/>
            <person name="Yoshida K."/>
            <person name="Fujiwara S."/>
            <person name="Wang Z.W."/>
            <person name="Zhang Y.Q."/>
            <person name="Mitsuda N."/>
            <person name="Wang M."/>
            <person name="Liu G.H."/>
            <person name="Pecoraro L."/>
            <person name="Huang H.X."/>
            <person name="Xiao X.J."/>
            <person name="Lin M."/>
            <person name="Wu X.Y."/>
            <person name="Wu W.L."/>
            <person name="Chen Y.Y."/>
            <person name="Chang S.B."/>
            <person name="Sakamoto S."/>
            <person name="Ohme-Takagi M."/>
            <person name="Yagi M."/>
            <person name="Zeng S.J."/>
            <person name="Shen C.Y."/>
            <person name="Yeh C.M."/>
            <person name="Luo Y.B."/>
            <person name="Tsai W.C."/>
            <person name="Van de Peer Y."/>
            <person name="Liu Z.J."/>
        </authorList>
    </citation>
    <scope>NUCLEOTIDE SEQUENCE [LARGE SCALE GENOMIC DNA]</scope>
    <source>
        <strain evidence="19">cv. Shenzhen</strain>
        <tissue evidence="18">Stem</tissue>
    </source>
</reference>
<keyword evidence="15" id="KW-0175">Coiled coil</keyword>
<comment type="pathway">
    <text evidence="3">Protein modification; protein ubiquitination.</text>
</comment>
<keyword evidence="19" id="KW-1185">Reference proteome</keyword>
<feature type="coiled-coil region" evidence="15">
    <location>
        <begin position="163"/>
        <end position="190"/>
    </location>
</feature>
<dbReference type="Gene3D" id="2.130.10.10">
    <property type="entry name" value="YVTN repeat-like/Quinoprotein amine dehydrogenase"/>
    <property type="match status" value="1"/>
</dbReference>
<evidence type="ECO:0000256" key="9">
    <source>
        <dbReference type="ARBA" id="ARBA00022763"/>
    </source>
</evidence>
<evidence type="ECO:0000256" key="11">
    <source>
        <dbReference type="ARBA" id="ARBA00023204"/>
    </source>
</evidence>
<dbReference type="Gene3D" id="3.30.40.10">
    <property type="entry name" value="Zinc/RING finger domain, C3HC4 (zinc finger)"/>
    <property type="match status" value="1"/>
</dbReference>
<dbReference type="GO" id="GO:0016604">
    <property type="term" value="C:nuclear body"/>
    <property type="evidence" value="ECO:0007669"/>
    <property type="project" value="UniProtKB-SubCell"/>
</dbReference>
<evidence type="ECO:0000256" key="16">
    <source>
        <dbReference type="SAM" id="MobiDB-lite"/>
    </source>
</evidence>
<keyword evidence="14" id="KW-0479">Metal-binding</keyword>
<dbReference type="SUPFAM" id="SSF50978">
    <property type="entry name" value="WD40 repeat-like"/>
    <property type="match status" value="1"/>
</dbReference>